<protein>
    <submittedName>
        <fullName evidence="1">ABC-type ATPase</fullName>
    </submittedName>
</protein>
<gene>
    <name evidence="1" type="ORF">ABID46_002563</name>
</gene>
<dbReference type="Proteomes" id="UP001549146">
    <property type="component" value="Unassembled WGS sequence"/>
</dbReference>
<name>A0ABV2LWN8_9FLAO</name>
<evidence type="ECO:0000313" key="2">
    <source>
        <dbReference type="Proteomes" id="UP001549146"/>
    </source>
</evidence>
<reference evidence="1 2" key="1">
    <citation type="submission" date="2024-06" db="EMBL/GenBank/DDBJ databases">
        <title>Genomic Encyclopedia of Type Strains, Phase IV (KMG-IV): sequencing the most valuable type-strain genomes for metagenomic binning, comparative biology and taxonomic classification.</title>
        <authorList>
            <person name="Goeker M."/>
        </authorList>
    </citation>
    <scope>NUCLEOTIDE SEQUENCE [LARGE SCALE GENOMIC DNA]</scope>
    <source>
        <strain evidence="1 2">DSM 29388</strain>
    </source>
</reference>
<organism evidence="1 2">
    <name type="scientific">Moheibacter stercoris</name>
    <dbReference type="NCBI Taxonomy" id="1628251"/>
    <lineage>
        <taxon>Bacteria</taxon>
        <taxon>Pseudomonadati</taxon>
        <taxon>Bacteroidota</taxon>
        <taxon>Flavobacteriia</taxon>
        <taxon>Flavobacteriales</taxon>
        <taxon>Weeksellaceae</taxon>
        <taxon>Moheibacter</taxon>
    </lineage>
</organism>
<keyword evidence="2" id="KW-1185">Reference proteome</keyword>
<dbReference type="PANTHER" id="PTHR39206:SF1">
    <property type="entry name" value="SLL8004 PROTEIN"/>
    <property type="match status" value="1"/>
</dbReference>
<evidence type="ECO:0000313" key="1">
    <source>
        <dbReference type="EMBL" id="MET3732971.1"/>
    </source>
</evidence>
<accession>A0ABV2LWN8</accession>
<sequence>MEKILYIIGGCNGAGKTTASFTILPEILDCKEFVNADEIAKGISPFRP</sequence>
<dbReference type="EMBL" id="JBEPMO010000025">
    <property type="protein sequence ID" value="MET3732971.1"/>
    <property type="molecule type" value="Genomic_DNA"/>
</dbReference>
<dbReference type="PANTHER" id="PTHR39206">
    <property type="entry name" value="SLL8004 PROTEIN"/>
    <property type="match status" value="1"/>
</dbReference>
<proteinExistence type="predicted"/>
<comment type="caution">
    <text evidence="1">The sequence shown here is derived from an EMBL/GenBank/DDBJ whole genome shotgun (WGS) entry which is preliminary data.</text>
</comment>